<evidence type="ECO:0000313" key="1">
    <source>
        <dbReference type="EMBL" id="KAB2528818.1"/>
    </source>
</evidence>
<gene>
    <name evidence="1" type="ORF">F9C29_03910</name>
</gene>
<name>A0A6L3Y184_9ENTR</name>
<reference evidence="1 2" key="1">
    <citation type="submission" date="2019-09" db="EMBL/GenBank/DDBJ databases">
        <title>Reversal of blaTEM antimicrobial resistance by CRISPR-Cas9 in clinical E. coli and other Enterobacteriaceae strains.</title>
        <authorList>
            <person name="Tagliaferri T."/>
            <person name="Guimaraes N."/>
            <person name="Pereira M."/>
            <person name="Felicori L."/>
            <person name="Horz H.-P."/>
            <person name="Santos S."/>
            <person name="Mendes T."/>
        </authorList>
    </citation>
    <scope>NUCLEOTIDE SEQUENCE [LARGE SCALE GENOMIC DNA]</scope>
    <source>
        <strain evidence="1 2">E2_blaTEM_MG</strain>
    </source>
</reference>
<accession>A0A6L3Y184</accession>
<protein>
    <submittedName>
        <fullName evidence="1">Uncharacterized protein</fullName>
    </submittedName>
</protein>
<sequence>MNVRKWVCVKHVVVHSSPNVNPFCLRRTIGEKPASAGFFMDNAQVIHSNISYIFSFSTFPESPHHKAIKIW</sequence>
<proteinExistence type="predicted"/>
<dbReference type="Proteomes" id="UP000476281">
    <property type="component" value="Unassembled WGS sequence"/>
</dbReference>
<evidence type="ECO:0000313" key="2">
    <source>
        <dbReference type="Proteomes" id="UP000476281"/>
    </source>
</evidence>
<dbReference type="AlphaFoldDB" id="A0A6L3Y184"/>
<dbReference type="EMBL" id="WBSZ01000055">
    <property type="protein sequence ID" value="KAB2528818.1"/>
    <property type="molecule type" value="Genomic_DNA"/>
</dbReference>
<comment type="caution">
    <text evidence="1">The sequence shown here is derived from an EMBL/GenBank/DDBJ whole genome shotgun (WGS) entry which is preliminary data.</text>
</comment>
<organism evidence="1 2">
    <name type="scientific">Enterobacter hormaechei</name>
    <dbReference type="NCBI Taxonomy" id="158836"/>
    <lineage>
        <taxon>Bacteria</taxon>
        <taxon>Pseudomonadati</taxon>
        <taxon>Pseudomonadota</taxon>
        <taxon>Gammaproteobacteria</taxon>
        <taxon>Enterobacterales</taxon>
        <taxon>Enterobacteriaceae</taxon>
        <taxon>Enterobacter</taxon>
        <taxon>Enterobacter cloacae complex</taxon>
    </lineage>
</organism>